<reference evidence="3 4" key="1">
    <citation type="journal article" date="2018" name="Mol. Biol. Evol.">
        <title>Broad Genomic Sampling Reveals a Smut Pathogenic Ancestry of the Fungal Clade Ustilaginomycotina.</title>
        <authorList>
            <person name="Kijpornyongpan T."/>
            <person name="Mondo S.J."/>
            <person name="Barry K."/>
            <person name="Sandor L."/>
            <person name="Lee J."/>
            <person name="Lipzen A."/>
            <person name="Pangilinan J."/>
            <person name="LaButti K."/>
            <person name="Hainaut M."/>
            <person name="Henrissat B."/>
            <person name="Grigoriev I.V."/>
            <person name="Spatafora J.W."/>
            <person name="Aime M.C."/>
        </authorList>
    </citation>
    <scope>NUCLEOTIDE SEQUENCE [LARGE SCALE GENOMIC DNA]</scope>
    <source>
        <strain evidence="3 4">MCA 5214</strain>
    </source>
</reference>
<dbReference type="Proteomes" id="UP000245884">
    <property type="component" value="Unassembled WGS sequence"/>
</dbReference>
<feature type="compositionally biased region" description="Low complexity" evidence="1">
    <location>
        <begin position="1316"/>
        <end position="1339"/>
    </location>
</feature>
<dbReference type="OrthoDB" id="185175at2759"/>
<feature type="domain" description="Rho-GAP" evidence="2">
    <location>
        <begin position="853"/>
        <end position="1079"/>
    </location>
</feature>
<feature type="compositionally biased region" description="Polar residues" evidence="1">
    <location>
        <begin position="575"/>
        <end position="601"/>
    </location>
</feature>
<feature type="region of interest" description="Disordered" evidence="1">
    <location>
        <begin position="1187"/>
        <end position="1562"/>
    </location>
</feature>
<dbReference type="InterPro" id="IPR008936">
    <property type="entry name" value="Rho_GTPase_activation_prot"/>
</dbReference>
<feature type="compositionally biased region" description="Polar residues" evidence="1">
    <location>
        <begin position="1233"/>
        <end position="1244"/>
    </location>
</feature>
<feature type="compositionally biased region" description="Low complexity" evidence="1">
    <location>
        <begin position="1501"/>
        <end position="1529"/>
    </location>
</feature>
<organism evidence="3 4">
    <name type="scientific">Jaminaea rosea</name>
    <dbReference type="NCBI Taxonomy" id="1569628"/>
    <lineage>
        <taxon>Eukaryota</taxon>
        <taxon>Fungi</taxon>
        <taxon>Dikarya</taxon>
        <taxon>Basidiomycota</taxon>
        <taxon>Ustilaginomycotina</taxon>
        <taxon>Exobasidiomycetes</taxon>
        <taxon>Microstromatales</taxon>
        <taxon>Microstromatales incertae sedis</taxon>
        <taxon>Jaminaea</taxon>
    </lineage>
</organism>
<dbReference type="GO" id="GO:0031267">
    <property type="term" value="F:small GTPase binding"/>
    <property type="evidence" value="ECO:0007669"/>
    <property type="project" value="InterPro"/>
</dbReference>
<dbReference type="GeneID" id="37029971"/>
<dbReference type="GO" id="GO:0007264">
    <property type="term" value="P:small GTPase-mediated signal transduction"/>
    <property type="evidence" value="ECO:0007669"/>
    <property type="project" value="InterPro"/>
</dbReference>
<dbReference type="PROSITE" id="PS50238">
    <property type="entry name" value="RHOGAP"/>
    <property type="match status" value="1"/>
</dbReference>
<feature type="compositionally biased region" description="Polar residues" evidence="1">
    <location>
        <begin position="245"/>
        <end position="286"/>
    </location>
</feature>
<feature type="compositionally biased region" description="Low complexity" evidence="1">
    <location>
        <begin position="58"/>
        <end position="99"/>
    </location>
</feature>
<proteinExistence type="predicted"/>
<evidence type="ECO:0000256" key="1">
    <source>
        <dbReference type="SAM" id="MobiDB-lite"/>
    </source>
</evidence>
<feature type="compositionally biased region" description="Low complexity" evidence="1">
    <location>
        <begin position="303"/>
        <end position="317"/>
    </location>
</feature>
<feature type="compositionally biased region" description="Low complexity" evidence="1">
    <location>
        <begin position="1217"/>
        <end position="1230"/>
    </location>
</feature>
<evidence type="ECO:0000259" key="2">
    <source>
        <dbReference type="PROSITE" id="PS50238"/>
    </source>
</evidence>
<feature type="compositionally biased region" description="Acidic residues" evidence="1">
    <location>
        <begin position="436"/>
        <end position="447"/>
    </location>
</feature>
<feature type="region of interest" description="Disordered" evidence="1">
    <location>
        <begin position="1"/>
        <end position="694"/>
    </location>
</feature>
<dbReference type="Gene3D" id="1.10.555.10">
    <property type="entry name" value="Rho GTPase activation protein"/>
    <property type="match status" value="1"/>
</dbReference>
<feature type="region of interest" description="Disordered" evidence="1">
    <location>
        <begin position="1092"/>
        <end position="1175"/>
    </location>
</feature>
<keyword evidence="4" id="KW-1185">Reference proteome</keyword>
<feature type="compositionally biased region" description="Low complexity" evidence="1">
    <location>
        <begin position="1120"/>
        <end position="1131"/>
    </location>
</feature>
<dbReference type="Pfam" id="PF00620">
    <property type="entry name" value="RhoGAP"/>
    <property type="match status" value="1"/>
</dbReference>
<dbReference type="InterPro" id="IPR039767">
    <property type="entry name" value="RALBP1"/>
</dbReference>
<feature type="compositionally biased region" description="Low complexity" evidence="1">
    <location>
        <begin position="1275"/>
        <end position="1293"/>
    </location>
</feature>
<dbReference type="InterPro" id="IPR000198">
    <property type="entry name" value="RhoGAP_dom"/>
</dbReference>
<feature type="compositionally biased region" description="Basic and acidic residues" evidence="1">
    <location>
        <begin position="345"/>
        <end position="355"/>
    </location>
</feature>
<feature type="compositionally biased region" description="Polar residues" evidence="1">
    <location>
        <begin position="187"/>
        <end position="203"/>
    </location>
</feature>
<feature type="compositionally biased region" description="Low complexity" evidence="1">
    <location>
        <begin position="8"/>
        <end position="19"/>
    </location>
</feature>
<dbReference type="EMBL" id="KZ819664">
    <property type="protein sequence ID" value="PWN29193.1"/>
    <property type="molecule type" value="Genomic_DNA"/>
</dbReference>
<feature type="region of interest" description="Disordered" evidence="1">
    <location>
        <begin position="765"/>
        <end position="788"/>
    </location>
</feature>
<feature type="compositionally biased region" description="Low complexity" evidence="1">
    <location>
        <begin position="765"/>
        <end position="780"/>
    </location>
</feature>
<dbReference type="STRING" id="1569628.A0A316UZ51"/>
<dbReference type="RefSeq" id="XP_025363805.1">
    <property type="nucleotide sequence ID" value="XM_025508148.1"/>
</dbReference>
<feature type="compositionally biased region" description="Gly residues" evidence="1">
    <location>
        <begin position="1546"/>
        <end position="1562"/>
    </location>
</feature>
<feature type="compositionally biased region" description="Low complexity" evidence="1">
    <location>
        <begin position="1165"/>
        <end position="1175"/>
    </location>
</feature>
<feature type="compositionally biased region" description="Basic and acidic residues" evidence="1">
    <location>
        <begin position="223"/>
        <end position="232"/>
    </location>
</feature>
<dbReference type="PANTHER" id="PTHR12783">
    <property type="entry name" value="RALA BINDING PROTEIN 1 RALBP1"/>
    <property type="match status" value="1"/>
</dbReference>
<feature type="region of interest" description="Disordered" evidence="1">
    <location>
        <begin position="814"/>
        <end position="859"/>
    </location>
</feature>
<dbReference type="CDD" id="cd00159">
    <property type="entry name" value="RhoGAP"/>
    <property type="match status" value="1"/>
</dbReference>
<sequence length="1562" mass="160395">MSSRKESSSSSSASTSILSARQRAPPGPSGGMSESLHPPRPKSPMSFGLRRLRQPSLSSPTAVVDSAAPSSPSPSSRTQPSTPRSTSSTQSSPSTTRASGKGGGLFRRPSFTLSSSKLANGSSSQTSSASSAAGPSSPAYAAASPSSPASKIPRSAPPLRPGNRAGHTRSASSSTTSSIINNASTAQQEFNSYSGPDSAPSPSHSRRSFSLDPVPASAKKKVYGREDVERYRQGQGGGHEGHQQRSISQGTMQTATSSGSSSPLGRNGTLKASSRLNVPPESNSIRPSMDVDGGEVEDLDSQPSSSRTSSRRPSITIAEQQRSQSVLGVRPPQDRGTASSTSSLRSRERPMKRSDSSGSRRSIFDWGGSSGIPSIVKRAGGGREKGTSSDGPSAPTSTTSHHRHTPSTSSAFKASTLEFLRSASSLGHRGRQQDSDSSDDDDDDADDRTEGAKTPEPGFFSRGHGRKPSGTSGIPLFRRPRATSQASNAALGGQQRQQQDAPPPRPPSRSSTMASSILGGRDGGGVGFLSALSKVKSREGVRADPQTGALPRQTPPRSANLPAQDDDKDLPPRPSTSIGHYLSTPSRSRRPSQASISPEENLSSRRKRVPSIYSLAPAALNTGPHSSESELENQQQPATPASPSLANGAGNSGSGWRFGRGWMLGRKDVKPTTAGSGSTTSFASGGHSYSGSAGSNNITAPPLLSPNANSATRKWVALPEPASSSNNSTASLSQPASLIFGVPLRQAVMHTRFLSPVPINEATAATSAAASPQAPYRAAPPGSPLRARRRPSKIGLLDLGNEFSISPDLFGSGGGESASSNSIDSALGLPSPLSPGSPVTKQPVTGAGTQPAVPARQPVDRAAARKQYLPRFVVRCIESLETYGPDEEGVYRLSGRSSHTQRIRQLFDGKMDLSTLVVPLDDGEGAGEKGSSGEDGDFDCDLDLRALPPSECDLNSVCSALKAWLRELPAPILSKELLATLEGTVRRHQASGTSSATVEEASSLLAKLDPAPWYLLRELCLHLGDLTASDVVKRTKMTLNNLCLVLAPTLFIPVTTLNFLVQQREELFSQAPKEDAQLDLVREGGILGGWGSSGNVKGATSNAEGALGTPSKAGRHTPTASMASMIPISSARNSPRRADGGSNGSTSNSGDTVYSTSLPRLRDPSSGSNGGASARAKQWRETVFLGVPSSASPSTSSFSTGPWAMAGATGGGNNRDSQASVASNSTVTAAHQGGQTAESESSLPSEDGEEETSGATMVVKPDASVDEEQDPRGDLASSMSTTSSSRSLAALSSRESHSRHSSTNTAVSSLLGPSNGNGQNGTAAGAAGASLPAPPLAMLERAPTSGSRHGQEKEEILDDFPAPPAAAPPASSSQAGWSRHDRSSSSGGSSVGSNKDVPAPPVPGKESMRRRPSAATTTLPPASSSVPITRPPVARARSRTHEGSGSSGPSSAVMTPSSSHGGSGSSLGHHAAGSGSIYNRFATPSSSSSSLNHKYSNALEAPAPAAMPASPAMSSASSSTSHTSTSTSTLDRPRPIASSSSATATSGGGGSGRFFSWGGGAA</sequence>
<dbReference type="SMART" id="SM00324">
    <property type="entry name" value="RhoGAP"/>
    <property type="match status" value="1"/>
</dbReference>
<evidence type="ECO:0000313" key="3">
    <source>
        <dbReference type="EMBL" id="PWN29193.1"/>
    </source>
</evidence>
<feature type="compositionally biased region" description="Low complexity" evidence="1">
    <location>
        <begin position="114"/>
        <end position="154"/>
    </location>
</feature>
<accession>A0A316UZ51</accession>
<feature type="compositionally biased region" description="Low complexity" evidence="1">
    <location>
        <begin position="1466"/>
        <end position="1476"/>
    </location>
</feature>
<feature type="compositionally biased region" description="Low complexity" evidence="1">
    <location>
        <begin position="817"/>
        <end position="838"/>
    </location>
</feature>
<feature type="compositionally biased region" description="Low complexity" evidence="1">
    <location>
        <begin position="1188"/>
        <end position="1200"/>
    </location>
</feature>
<gene>
    <name evidence="3" type="ORF">BDZ90DRAFT_259242</name>
</gene>
<feature type="compositionally biased region" description="Polar residues" evidence="1">
    <location>
        <begin position="1443"/>
        <end position="1456"/>
    </location>
</feature>
<dbReference type="SUPFAM" id="SSF48350">
    <property type="entry name" value="GTPase activation domain, GAP"/>
    <property type="match status" value="1"/>
</dbReference>
<name>A0A316UZ51_9BASI</name>
<feature type="compositionally biased region" description="Low complexity" evidence="1">
    <location>
        <begin position="1384"/>
        <end position="1393"/>
    </location>
</feature>
<feature type="compositionally biased region" description="Polar residues" evidence="1">
    <location>
        <begin position="1414"/>
        <end position="1427"/>
    </location>
</feature>
<feature type="compositionally biased region" description="Polar residues" evidence="1">
    <location>
        <begin position="632"/>
        <end position="645"/>
    </location>
</feature>
<evidence type="ECO:0000313" key="4">
    <source>
        <dbReference type="Proteomes" id="UP000245884"/>
    </source>
</evidence>
<dbReference type="GO" id="GO:0005096">
    <property type="term" value="F:GTPase activator activity"/>
    <property type="evidence" value="ECO:0007669"/>
    <property type="project" value="InterPro"/>
</dbReference>
<feature type="compositionally biased region" description="Polar residues" evidence="1">
    <location>
        <begin position="1304"/>
        <end position="1314"/>
    </location>
</feature>
<protein>
    <submittedName>
        <fullName evidence="3">RhoGAP-domain-containing protein</fullName>
    </submittedName>
</protein>
<feature type="compositionally biased region" description="Low complexity" evidence="1">
    <location>
        <begin position="170"/>
        <end position="186"/>
    </location>
</feature>
<feature type="compositionally biased region" description="Low complexity" evidence="1">
    <location>
        <begin position="672"/>
        <end position="694"/>
    </location>
</feature>
<dbReference type="PANTHER" id="PTHR12783:SF5">
    <property type="entry name" value="RALA-BINDING PROTEIN 1"/>
    <property type="match status" value="1"/>
</dbReference>